<comment type="caution">
    <text evidence="3">The sequence shown here is derived from an EMBL/GenBank/DDBJ whole genome shotgun (WGS) entry which is preliminary data.</text>
</comment>
<reference evidence="3" key="1">
    <citation type="submission" date="2021-06" db="EMBL/GenBank/DDBJ databases">
        <authorList>
            <person name="Kallberg Y."/>
            <person name="Tangrot J."/>
            <person name="Rosling A."/>
        </authorList>
    </citation>
    <scope>NUCLEOTIDE SEQUENCE</scope>
    <source>
        <strain evidence="3">IA702</strain>
    </source>
</reference>
<keyword evidence="4" id="KW-1185">Reference proteome</keyword>
<feature type="non-terminal residue" evidence="3">
    <location>
        <position position="1"/>
    </location>
</feature>
<dbReference type="Proteomes" id="UP000789572">
    <property type="component" value="Unassembled WGS sequence"/>
</dbReference>
<sequence>MWGYPSWIDQTKAAQARVRMSNGGGVPYGGLESYYHMCRFNSGFFFRHPLLQEYDYYWRVEPHVEFYCDIDYDPFAFIQKHNISYGFTISLKERPKTIPTLWRHVRQFVKDNPQYLSTHNSAAFISDDDLTKYNLSEAYLKFFEYLDKAGGFFYERWGDAPIHSIAASLFLNKSELHFFNDIGYRHGDIEHCPPEQEVYEAGNCRCDPKSNF</sequence>
<evidence type="ECO:0000256" key="2">
    <source>
        <dbReference type="ARBA" id="ARBA00022679"/>
    </source>
</evidence>
<comment type="similarity">
    <text evidence="1">Belongs to the glycosyltransferase 15 family.</text>
</comment>
<organism evidence="3 4">
    <name type="scientific">Paraglomus occultum</name>
    <dbReference type="NCBI Taxonomy" id="144539"/>
    <lineage>
        <taxon>Eukaryota</taxon>
        <taxon>Fungi</taxon>
        <taxon>Fungi incertae sedis</taxon>
        <taxon>Mucoromycota</taxon>
        <taxon>Glomeromycotina</taxon>
        <taxon>Glomeromycetes</taxon>
        <taxon>Paraglomerales</taxon>
        <taxon>Paraglomeraceae</taxon>
        <taxon>Paraglomus</taxon>
    </lineage>
</organism>
<dbReference type="SUPFAM" id="SSF53448">
    <property type="entry name" value="Nucleotide-diphospho-sugar transferases"/>
    <property type="match status" value="1"/>
</dbReference>
<gene>
    <name evidence="3" type="ORF">POCULU_LOCUS7397</name>
</gene>
<evidence type="ECO:0000313" key="3">
    <source>
        <dbReference type="EMBL" id="CAG8599684.1"/>
    </source>
</evidence>
<name>A0A9N9CDI9_9GLOM</name>
<dbReference type="GO" id="GO:0016020">
    <property type="term" value="C:membrane"/>
    <property type="evidence" value="ECO:0007669"/>
    <property type="project" value="InterPro"/>
</dbReference>
<dbReference type="GO" id="GO:0006487">
    <property type="term" value="P:protein N-linked glycosylation"/>
    <property type="evidence" value="ECO:0007669"/>
    <property type="project" value="TreeGrafter"/>
</dbReference>
<keyword evidence="2" id="KW-0808">Transferase</keyword>
<dbReference type="OrthoDB" id="439943at2759"/>
<proteinExistence type="inferred from homology"/>
<evidence type="ECO:0000313" key="4">
    <source>
        <dbReference type="Proteomes" id="UP000789572"/>
    </source>
</evidence>
<dbReference type="Pfam" id="PF01793">
    <property type="entry name" value="Glyco_transf_15"/>
    <property type="match status" value="1"/>
</dbReference>
<dbReference type="AlphaFoldDB" id="A0A9N9CDI9"/>
<dbReference type="EMBL" id="CAJVPJ010001667">
    <property type="protein sequence ID" value="CAG8599684.1"/>
    <property type="molecule type" value="Genomic_DNA"/>
</dbReference>
<dbReference type="PANTHER" id="PTHR31121:SF6">
    <property type="entry name" value="ALPHA-1,2 MANNOSYLTRANSFERASE KTR1"/>
    <property type="match status" value="1"/>
</dbReference>
<dbReference type="GO" id="GO:0000032">
    <property type="term" value="P:cell wall mannoprotein biosynthetic process"/>
    <property type="evidence" value="ECO:0007669"/>
    <property type="project" value="TreeGrafter"/>
</dbReference>
<evidence type="ECO:0000256" key="1">
    <source>
        <dbReference type="ARBA" id="ARBA00007677"/>
    </source>
</evidence>
<dbReference type="GO" id="GO:0005794">
    <property type="term" value="C:Golgi apparatus"/>
    <property type="evidence" value="ECO:0007669"/>
    <property type="project" value="TreeGrafter"/>
</dbReference>
<accession>A0A9N9CDI9</accession>
<dbReference type="PANTHER" id="PTHR31121">
    <property type="entry name" value="ALPHA-1,2 MANNOSYLTRANSFERASE KTR1"/>
    <property type="match status" value="1"/>
</dbReference>
<protein>
    <submittedName>
        <fullName evidence="3">6284_t:CDS:1</fullName>
    </submittedName>
</protein>
<dbReference type="GO" id="GO:0000026">
    <property type="term" value="F:alpha-1,2-mannosyltransferase activity"/>
    <property type="evidence" value="ECO:0007669"/>
    <property type="project" value="TreeGrafter"/>
</dbReference>
<dbReference type="InterPro" id="IPR002685">
    <property type="entry name" value="Glyco_trans_15"/>
</dbReference>
<dbReference type="InterPro" id="IPR029044">
    <property type="entry name" value="Nucleotide-diphossugar_trans"/>
</dbReference>
<dbReference type="Gene3D" id="3.90.550.10">
    <property type="entry name" value="Spore Coat Polysaccharide Biosynthesis Protein SpsA, Chain A"/>
    <property type="match status" value="1"/>
</dbReference>